<dbReference type="RefSeq" id="WP_006210003.1">
    <property type="nucleotide sequence ID" value="NZ_ADHJ01000023.1"/>
</dbReference>
<proteinExistence type="predicted"/>
<keyword evidence="2" id="KW-1185">Reference proteome</keyword>
<dbReference type="KEGG" id="pvo:PVOR_15954"/>
<evidence type="ECO:0008006" key="3">
    <source>
        <dbReference type="Google" id="ProtNLM"/>
    </source>
</evidence>
<dbReference type="EMBL" id="ADHJ01000023">
    <property type="protein sequence ID" value="EFU41134.1"/>
    <property type="molecule type" value="Genomic_DNA"/>
</dbReference>
<accession>A0A2R9SUU1</accession>
<evidence type="ECO:0000313" key="2">
    <source>
        <dbReference type="Proteomes" id="UP000003094"/>
    </source>
</evidence>
<organism evidence="1 2">
    <name type="scientific">Paenibacillus vortex V453</name>
    <dbReference type="NCBI Taxonomy" id="715225"/>
    <lineage>
        <taxon>Bacteria</taxon>
        <taxon>Bacillati</taxon>
        <taxon>Bacillota</taxon>
        <taxon>Bacilli</taxon>
        <taxon>Bacillales</taxon>
        <taxon>Paenibacillaceae</taxon>
        <taxon>Paenibacillus</taxon>
    </lineage>
</organism>
<name>A0A2R9SUU1_9BACL</name>
<dbReference type="Proteomes" id="UP000003094">
    <property type="component" value="Unassembled WGS sequence"/>
</dbReference>
<evidence type="ECO:0000313" key="1">
    <source>
        <dbReference type="EMBL" id="EFU41134.1"/>
    </source>
</evidence>
<comment type="caution">
    <text evidence="1">The sequence shown here is derived from an EMBL/GenBank/DDBJ whole genome shotgun (WGS) entry which is preliminary data.</text>
</comment>
<sequence length="174" mass="20068">MTLVTMKQTDFDTLSDERLGWACVERTLAGIRGKDAAIKAQAITSLNQSQQALCMFRVFYDHAKDSASMYYSWIAYLLHTPGYWSGVTGGMRYFGDDSMLQLLEDTRQVIEERSSKLNVPLEDASFEDLEQDHELLQAVDYLYQRFQDIAPDSLKRISMFIRSNHEDFVLIVEE</sequence>
<protein>
    <recommendedName>
        <fullName evidence="3">DUF4375 domain-containing protein</fullName>
    </recommendedName>
</protein>
<gene>
    <name evidence="1" type="ORF">PVOR_15954</name>
</gene>
<reference evidence="1 2" key="1">
    <citation type="journal article" date="2010" name="BMC Genomics">
        <title>Genome sequence of the pattern forming Paenibacillus vortex bacterium reveals potential for thriving in complex environments.</title>
        <authorList>
            <person name="Sirota-Madi A."/>
            <person name="Olender T."/>
            <person name="Helman Y."/>
            <person name="Ingham C."/>
            <person name="Brainis I."/>
            <person name="Roth D."/>
            <person name="Hagi E."/>
            <person name="Brodsky L."/>
            <person name="Leshkowitz D."/>
            <person name="Galatenko V."/>
            <person name="Nikolaev V."/>
            <person name="Mugasimangalam R.C."/>
            <person name="Bransburg-Zabary S."/>
            <person name="Gutnick D.L."/>
            <person name="Lancet D."/>
            <person name="Ben-Jacob E."/>
        </authorList>
    </citation>
    <scope>NUCLEOTIDE SEQUENCE [LARGE SCALE GENOMIC DNA]</scope>
    <source>
        <strain evidence="1 2">V453</strain>
    </source>
</reference>
<dbReference type="AlphaFoldDB" id="A0A2R9SUU1"/>